<protein>
    <recommendedName>
        <fullName evidence="3">Transposase</fullName>
    </recommendedName>
</protein>
<dbReference type="GO" id="GO:0005634">
    <property type="term" value="C:nucleus"/>
    <property type="evidence" value="ECO:0007669"/>
    <property type="project" value="TreeGrafter"/>
</dbReference>
<sequence>MDKDVPILQQKALHFPNEFNKGDPVFTASVGWLDLWKKLYGIRQLCVCGEKLSSNIEEMEAFRKRFQEVIKSESLTGDQIFNCDETGLNYKMLPSKSLAASTEATAPGYTCSKERREVFEREKFS</sequence>
<comment type="caution">
    <text evidence="1">The sequence shown here is derived from an EMBL/GenBank/DDBJ whole genome shotgun (WGS) entry which is preliminary data.</text>
</comment>
<evidence type="ECO:0000313" key="2">
    <source>
        <dbReference type="Proteomes" id="UP001458880"/>
    </source>
</evidence>
<organism evidence="1 2">
    <name type="scientific">Popillia japonica</name>
    <name type="common">Japanese beetle</name>
    <dbReference type="NCBI Taxonomy" id="7064"/>
    <lineage>
        <taxon>Eukaryota</taxon>
        <taxon>Metazoa</taxon>
        <taxon>Ecdysozoa</taxon>
        <taxon>Arthropoda</taxon>
        <taxon>Hexapoda</taxon>
        <taxon>Insecta</taxon>
        <taxon>Pterygota</taxon>
        <taxon>Neoptera</taxon>
        <taxon>Endopterygota</taxon>
        <taxon>Coleoptera</taxon>
        <taxon>Polyphaga</taxon>
        <taxon>Scarabaeiformia</taxon>
        <taxon>Scarabaeidae</taxon>
        <taxon>Rutelinae</taxon>
        <taxon>Popillia</taxon>
    </lineage>
</organism>
<keyword evidence="2" id="KW-1185">Reference proteome</keyword>
<gene>
    <name evidence="1" type="ORF">QE152_g25985</name>
</gene>
<dbReference type="InterPro" id="IPR050863">
    <property type="entry name" value="CenT-Element_Derived"/>
</dbReference>
<reference evidence="1 2" key="1">
    <citation type="journal article" date="2024" name="BMC Genomics">
        <title>De novo assembly and annotation of Popillia japonica's genome with initial clues to its potential as an invasive pest.</title>
        <authorList>
            <person name="Cucini C."/>
            <person name="Boschi S."/>
            <person name="Funari R."/>
            <person name="Cardaioli E."/>
            <person name="Iannotti N."/>
            <person name="Marturano G."/>
            <person name="Paoli F."/>
            <person name="Bruttini M."/>
            <person name="Carapelli A."/>
            <person name="Frati F."/>
            <person name="Nardi F."/>
        </authorList>
    </citation>
    <scope>NUCLEOTIDE SEQUENCE [LARGE SCALE GENOMIC DNA]</scope>
    <source>
        <strain evidence="1">DMR45628</strain>
    </source>
</reference>
<dbReference type="PANTHER" id="PTHR19303:SF16">
    <property type="entry name" value="JERKY PROTEIN HOMOLOG-LIKE"/>
    <property type="match status" value="1"/>
</dbReference>
<evidence type="ECO:0008006" key="3">
    <source>
        <dbReference type="Google" id="ProtNLM"/>
    </source>
</evidence>
<proteinExistence type="predicted"/>
<dbReference type="EMBL" id="JASPKY010000292">
    <property type="protein sequence ID" value="KAK9710493.1"/>
    <property type="molecule type" value="Genomic_DNA"/>
</dbReference>
<dbReference type="GO" id="GO:0003677">
    <property type="term" value="F:DNA binding"/>
    <property type="evidence" value="ECO:0007669"/>
    <property type="project" value="TreeGrafter"/>
</dbReference>
<accession>A0AAW1JZU0</accession>
<name>A0AAW1JZU0_POPJA</name>
<dbReference type="Proteomes" id="UP001458880">
    <property type="component" value="Unassembled WGS sequence"/>
</dbReference>
<dbReference type="PANTHER" id="PTHR19303">
    <property type="entry name" value="TRANSPOSON"/>
    <property type="match status" value="1"/>
</dbReference>
<dbReference type="AlphaFoldDB" id="A0AAW1JZU0"/>
<evidence type="ECO:0000313" key="1">
    <source>
        <dbReference type="EMBL" id="KAK9710493.1"/>
    </source>
</evidence>